<dbReference type="Gene3D" id="2.60.120.10">
    <property type="entry name" value="Jelly Rolls"/>
    <property type="match status" value="2"/>
</dbReference>
<dbReference type="InterPro" id="IPR014710">
    <property type="entry name" value="RmlC-like_jellyroll"/>
</dbReference>
<reference evidence="2 3" key="1">
    <citation type="submission" date="2022-12" db="EMBL/GenBank/DDBJ databases">
        <title>Metagenome assembled genome from gulf of manar.</title>
        <authorList>
            <person name="Kohli P."/>
            <person name="Pk S."/>
            <person name="Venkata Ramana C."/>
            <person name="Sasikala C."/>
        </authorList>
    </citation>
    <scope>NUCLEOTIDE SEQUENCE [LARGE SCALE GENOMIC DNA]</scope>
    <source>
        <strain evidence="2">JB008</strain>
    </source>
</reference>
<dbReference type="PIRSF" id="PIRSF036628">
    <property type="entry name" value="IolB"/>
    <property type="match status" value="1"/>
</dbReference>
<name>A0AAJ1MJF7_9SPIO</name>
<sequence length="268" mass="30613">MDLEAKNKIRNKDGFKPGYTEIVSKESNPEMLMTFGVLNMKAGDSYSNDENLERIYVLLQGEAELNYDGNEVIVQRDNLYDHDPRTLHLPPGIKVDIKALTDNTEFTVHRTENDKTFPSKLYGSEELVNEVRGKGTMNETGTRLVRTIIDYSIDPKANFMIGEDVQYPGKWAGFPSHSHDQPEIYFYRFLPENGFGLLKLGDQGVCLEQNDTCVIPVNLVHPQVAAPGYAMYFLWVIRHLDGNPYLGPDFEEQHLWAEKPDAKIWPDK</sequence>
<protein>
    <submittedName>
        <fullName evidence="2">5-deoxy-glucuronate isomerase</fullName>
    </submittedName>
</protein>
<dbReference type="PANTHER" id="PTHR39193:SF1">
    <property type="entry name" value="5-DEOXY-GLUCURONATE ISOMERASE"/>
    <property type="match status" value="1"/>
</dbReference>
<dbReference type="EMBL" id="JAQQAL010000012">
    <property type="protein sequence ID" value="MDC7226502.1"/>
    <property type="molecule type" value="Genomic_DNA"/>
</dbReference>
<organism evidence="2 3">
    <name type="scientific">Candidatus Thalassospirochaeta sargassi</name>
    <dbReference type="NCBI Taxonomy" id="3119039"/>
    <lineage>
        <taxon>Bacteria</taxon>
        <taxon>Pseudomonadati</taxon>
        <taxon>Spirochaetota</taxon>
        <taxon>Spirochaetia</taxon>
        <taxon>Spirochaetales</taxon>
        <taxon>Spirochaetaceae</taxon>
        <taxon>Candidatus Thalassospirochaeta</taxon>
    </lineage>
</organism>
<dbReference type="InterPro" id="IPR011051">
    <property type="entry name" value="RmlC_Cupin_sf"/>
</dbReference>
<dbReference type="InterPro" id="IPR024203">
    <property type="entry name" value="Deoxy-glucuronate_isom_IolB"/>
</dbReference>
<accession>A0AAJ1MJF7</accession>
<comment type="caution">
    <text evidence="2">The sequence shown here is derived from an EMBL/GenBank/DDBJ whole genome shotgun (WGS) entry which is preliminary data.</text>
</comment>
<evidence type="ECO:0000313" key="3">
    <source>
        <dbReference type="Proteomes" id="UP001221217"/>
    </source>
</evidence>
<dbReference type="GO" id="GO:0008880">
    <property type="term" value="F:glucuronate isomerase activity"/>
    <property type="evidence" value="ECO:0007669"/>
    <property type="project" value="InterPro"/>
</dbReference>
<dbReference type="PANTHER" id="PTHR39193">
    <property type="entry name" value="5-DEOXY-GLUCURONATE ISOMERASE"/>
    <property type="match status" value="1"/>
</dbReference>
<dbReference type="SUPFAM" id="SSF51182">
    <property type="entry name" value="RmlC-like cupins"/>
    <property type="match status" value="1"/>
</dbReference>
<evidence type="ECO:0000313" key="2">
    <source>
        <dbReference type="EMBL" id="MDC7226502.1"/>
    </source>
</evidence>
<dbReference type="InterPro" id="IPR021120">
    <property type="entry name" value="KduI/IolB_isomerase"/>
</dbReference>
<proteinExistence type="predicted"/>
<gene>
    <name evidence="2" type="ORF">PQJ61_07035</name>
</gene>
<keyword evidence="1 2" id="KW-0413">Isomerase</keyword>
<dbReference type="Pfam" id="PF04962">
    <property type="entry name" value="KduI"/>
    <property type="match status" value="1"/>
</dbReference>
<dbReference type="Proteomes" id="UP001221217">
    <property type="component" value="Unassembled WGS sequence"/>
</dbReference>
<dbReference type="GO" id="GO:0019310">
    <property type="term" value="P:inositol catabolic process"/>
    <property type="evidence" value="ECO:0007669"/>
    <property type="project" value="InterPro"/>
</dbReference>
<evidence type="ECO:0000256" key="1">
    <source>
        <dbReference type="ARBA" id="ARBA00023235"/>
    </source>
</evidence>
<dbReference type="AlphaFoldDB" id="A0AAJ1MJF7"/>